<reference evidence="2" key="1">
    <citation type="journal article" date="2001" name="Int. J. Syst. Evol. Microbiol.">
        <title>Methanofollis aquaemaris sp. nov., a methanogen isolated from an aquaculture fish pond.</title>
        <authorList>
            <person name="Lai M.C."/>
            <person name="Chen S.C."/>
        </authorList>
    </citation>
    <scope>NUCLEOTIDE SEQUENCE</scope>
    <source>
        <strain evidence="2">N2F9704</strain>
    </source>
</reference>
<evidence type="ECO:0000256" key="1">
    <source>
        <dbReference type="SAM" id="Phobius"/>
    </source>
</evidence>
<keyword evidence="1" id="KW-0812">Transmembrane</keyword>
<keyword evidence="3" id="KW-1185">Reference proteome</keyword>
<proteinExistence type="predicted"/>
<dbReference type="KEGG" id="maqe:RJ40_08405"/>
<sequence length="337" mass="37498">MSLRNDDSALLSIDFLAGFTVFLLAFIIAASMVPGMLASLQSSTVDYDAVAYRTGVILVEDPGWFEDTGGRTGSHWQGEQDEAIRRIGLAVSKDTPGVLSMAKVDRFFNQTAYEANPGDYRDKIFFSDYPYAFNISLKKVDESNARIIGAPVPKDTTDYGSIRRVVMVKDVGPVELDSSDLNSSNSIGPKTFAVRLDFSEILNKPQAYQVDPYEDRIEVKIINLNSTSPKAKFESLGLFHGTSEIRNRFQDTRYSSLMVDGVSQSPPPSTIDVENNITLTLEPGFFTYDIVKPGETVDIKFTFNKTTTESWQYLNDIYDYSSTPSPLTRAVLEVAVW</sequence>
<dbReference type="EMBL" id="CP036172">
    <property type="protein sequence ID" value="QSZ67522.1"/>
    <property type="molecule type" value="Genomic_DNA"/>
</dbReference>
<dbReference type="AlphaFoldDB" id="A0A8A3S629"/>
<dbReference type="Proteomes" id="UP001042704">
    <property type="component" value="Chromosome"/>
</dbReference>
<reference evidence="2" key="2">
    <citation type="submission" date="2019-02" db="EMBL/GenBank/DDBJ databases">
        <authorList>
            <person name="Chen S.-C."/>
            <person name="Chien H.-H."/>
            <person name="Lai M.-C."/>
        </authorList>
    </citation>
    <scope>NUCLEOTIDE SEQUENCE</scope>
    <source>
        <strain evidence="2">N2F9704</strain>
    </source>
</reference>
<dbReference type="GeneID" id="76424381"/>
<gene>
    <name evidence="2" type="ORF">RJ40_08405</name>
</gene>
<name>A0A8A3S629_9EURY</name>
<protein>
    <submittedName>
        <fullName evidence="2">Uncharacterized protein</fullName>
    </submittedName>
</protein>
<feature type="transmembrane region" description="Helical" evidence="1">
    <location>
        <begin position="12"/>
        <end position="33"/>
    </location>
</feature>
<evidence type="ECO:0000313" key="2">
    <source>
        <dbReference type="EMBL" id="QSZ67522.1"/>
    </source>
</evidence>
<organism evidence="2 3">
    <name type="scientific">Methanofollis aquaemaris</name>
    <dbReference type="NCBI Taxonomy" id="126734"/>
    <lineage>
        <taxon>Archaea</taxon>
        <taxon>Methanobacteriati</taxon>
        <taxon>Methanobacteriota</taxon>
        <taxon>Stenosarchaea group</taxon>
        <taxon>Methanomicrobia</taxon>
        <taxon>Methanomicrobiales</taxon>
        <taxon>Methanomicrobiaceae</taxon>
        <taxon>Methanofollis</taxon>
    </lineage>
</organism>
<accession>A0A8A3S629</accession>
<keyword evidence="1" id="KW-0472">Membrane</keyword>
<keyword evidence="1" id="KW-1133">Transmembrane helix</keyword>
<evidence type="ECO:0000313" key="3">
    <source>
        <dbReference type="Proteomes" id="UP001042704"/>
    </source>
</evidence>
<dbReference type="RefSeq" id="WP_265580422.1">
    <property type="nucleotide sequence ID" value="NZ_CP036172.1"/>
</dbReference>